<evidence type="ECO:0000313" key="3">
    <source>
        <dbReference type="Proteomes" id="UP000610960"/>
    </source>
</evidence>
<reference evidence="2" key="2">
    <citation type="submission" date="2020-09" db="EMBL/GenBank/DDBJ databases">
        <authorList>
            <person name="Sun Q."/>
            <person name="Ohkuma M."/>
        </authorList>
    </citation>
    <scope>NUCLEOTIDE SEQUENCE</scope>
    <source>
        <strain evidence="2">JCM 10088</strain>
    </source>
</reference>
<gene>
    <name evidence="2" type="ORF">GCM10007981_10680</name>
</gene>
<evidence type="ECO:0000256" key="1">
    <source>
        <dbReference type="SAM" id="Phobius"/>
    </source>
</evidence>
<organism evidence="2 3">
    <name type="scientific">Thermocladium modestius</name>
    <dbReference type="NCBI Taxonomy" id="62609"/>
    <lineage>
        <taxon>Archaea</taxon>
        <taxon>Thermoproteota</taxon>
        <taxon>Thermoprotei</taxon>
        <taxon>Thermoproteales</taxon>
        <taxon>Thermoproteaceae</taxon>
        <taxon>Thermocladium</taxon>
    </lineage>
</organism>
<feature type="transmembrane region" description="Helical" evidence="1">
    <location>
        <begin position="64"/>
        <end position="82"/>
    </location>
</feature>
<comment type="caution">
    <text evidence="2">The sequence shown here is derived from an EMBL/GenBank/DDBJ whole genome shotgun (WGS) entry which is preliminary data.</text>
</comment>
<feature type="transmembrane region" description="Helical" evidence="1">
    <location>
        <begin position="39"/>
        <end position="58"/>
    </location>
</feature>
<proteinExistence type="predicted"/>
<evidence type="ECO:0000313" key="2">
    <source>
        <dbReference type="EMBL" id="GGP20868.1"/>
    </source>
</evidence>
<reference evidence="2" key="1">
    <citation type="journal article" date="2014" name="Int. J. Syst. Evol. Microbiol.">
        <title>Complete genome sequence of Corynebacterium casei LMG S-19264T (=DSM 44701T), isolated from a smear-ripened cheese.</title>
        <authorList>
            <consortium name="US DOE Joint Genome Institute (JGI-PGF)"/>
            <person name="Walter F."/>
            <person name="Albersmeier A."/>
            <person name="Kalinowski J."/>
            <person name="Ruckert C."/>
        </authorList>
    </citation>
    <scope>NUCLEOTIDE SEQUENCE</scope>
    <source>
        <strain evidence="2">JCM 10088</strain>
    </source>
</reference>
<protein>
    <recommendedName>
        <fullName evidence="4">DUF4345 domain-containing protein</fullName>
    </recommendedName>
</protein>
<feature type="transmembrane region" description="Helical" evidence="1">
    <location>
        <begin position="6"/>
        <end position="27"/>
    </location>
</feature>
<accession>A0A830GVV8</accession>
<sequence>MIPVLPITYGLGAVMVAIHAGGAYLGLRGEAIPRTPGTYISIYEALYYAAMMLLLAGSPLMAPLALFAVIHWAGAFAYYRGYLGRLSTPRRLKLYGAYELVELGFIFIIMASLS</sequence>
<keyword evidence="3" id="KW-1185">Reference proteome</keyword>
<feature type="transmembrane region" description="Helical" evidence="1">
    <location>
        <begin position="94"/>
        <end position="113"/>
    </location>
</feature>
<keyword evidence="1" id="KW-1133">Transmembrane helix</keyword>
<dbReference type="EMBL" id="BMNL01000002">
    <property type="protein sequence ID" value="GGP20868.1"/>
    <property type="molecule type" value="Genomic_DNA"/>
</dbReference>
<evidence type="ECO:0008006" key="4">
    <source>
        <dbReference type="Google" id="ProtNLM"/>
    </source>
</evidence>
<dbReference type="RefSeq" id="WP_188596376.1">
    <property type="nucleotide sequence ID" value="NZ_BMNL01000002.1"/>
</dbReference>
<keyword evidence="1" id="KW-0812">Transmembrane</keyword>
<dbReference type="AlphaFoldDB" id="A0A830GVV8"/>
<keyword evidence="1" id="KW-0472">Membrane</keyword>
<dbReference type="Proteomes" id="UP000610960">
    <property type="component" value="Unassembled WGS sequence"/>
</dbReference>
<name>A0A830GVV8_9CREN</name>